<protein>
    <submittedName>
        <fullName evidence="2">Uncharacterized protein</fullName>
    </submittedName>
</protein>
<reference evidence="2 3" key="1">
    <citation type="submission" date="2014-03" db="EMBL/GenBank/DDBJ databases">
        <title>Genome of Paenirhodobacter enshiensis DW2-9.</title>
        <authorList>
            <person name="Wang D."/>
            <person name="Wang G."/>
        </authorList>
    </citation>
    <scope>NUCLEOTIDE SEQUENCE [LARGE SCALE GENOMIC DNA]</scope>
    <source>
        <strain evidence="2 3">DW2-9</strain>
    </source>
</reference>
<evidence type="ECO:0000256" key="1">
    <source>
        <dbReference type="SAM" id="Phobius"/>
    </source>
</evidence>
<keyword evidence="1" id="KW-1133">Transmembrane helix</keyword>
<comment type="caution">
    <text evidence="2">The sequence shown here is derived from an EMBL/GenBank/DDBJ whole genome shotgun (WGS) entry which is preliminary data.</text>
</comment>
<evidence type="ECO:0000313" key="3">
    <source>
        <dbReference type="Proteomes" id="UP000028824"/>
    </source>
</evidence>
<dbReference type="EMBL" id="JFZB01000023">
    <property type="protein sequence ID" value="KFI25436.1"/>
    <property type="molecule type" value="Genomic_DNA"/>
</dbReference>
<name>A0A086XTT6_9RHOB</name>
<evidence type="ECO:0000313" key="2">
    <source>
        <dbReference type="EMBL" id="KFI25436.1"/>
    </source>
</evidence>
<accession>A0A086XTT6</accession>
<organism evidence="2 3">
    <name type="scientific">Paenirhodobacter enshiensis</name>
    <dbReference type="NCBI Taxonomy" id="1105367"/>
    <lineage>
        <taxon>Bacteria</taxon>
        <taxon>Pseudomonadati</taxon>
        <taxon>Pseudomonadota</taxon>
        <taxon>Alphaproteobacteria</taxon>
        <taxon>Rhodobacterales</taxon>
        <taxon>Rhodobacter group</taxon>
        <taxon>Paenirhodobacter</taxon>
    </lineage>
</organism>
<keyword evidence="3" id="KW-1185">Reference proteome</keyword>
<feature type="transmembrane region" description="Helical" evidence="1">
    <location>
        <begin position="43"/>
        <end position="65"/>
    </location>
</feature>
<dbReference type="Proteomes" id="UP000028824">
    <property type="component" value="Unassembled WGS sequence"/>
</dbReference>
<keyword evidence="1" id="KW-0472">Membrane</keyword>
<gene>
    <name evidence="2" type="ORF">CG50_05425</name>
</gene>
<proteinExistence type="predicted"/>
<dbReference type="AlphaFoldDB" id="A0A086XTT6"/>
<keyword evidence="1" id="KW-0812">Transmembrane</keyword>
<sequence length="67" mass="7188">MYGRLGYYYHQAQDQIRQGQADTSAARAPVRTKVATANTRSRSAWIGLGALIGALGSAGIFAWFVGL</sequence>